<feature type="compositionally biased region" description="Basic and acidic residues" evidence="1">
    <location>
        <begin position="12"/>
        <end position="26"/>
    </location>
</feature>
<dbReference type="Proteomes" id="UP001497482">
    <property type="component" value="Chromosome 13"/>
</dbReference>
<sequence length="163" mass="17306">MGAEQCDISSQTERRGRLLEKAREPATTDNEAIAESFYARGSGRIREYWGGKSVLPLDTKHGKLKCQITLAIQLPESRAGEGGTRGKPGVDRPPLEVVQRSAAAAVGPVPFLCEGKEEAESGLPAWRLMTPMQRGGGGVQGRGESVEGGLGGSLSRSHAHQDN</sequence>
<evidence type="ECO:0000313" key="3">
    <source>
        <dbReference type="Proteomes" id="UP001497482"/>
    </source>
</evidence>
<proteinExistence type="predicted"/>
<feature type="region of interest" description="Disordered" evidence="1">
    <location>
        <begin position="1"/>
        <end position="28"/>
    </location>
</feature>
<evidence type="ECO:0008006" key="4">
    <source>
        <dbReference type="Google" id="ProtNLM"/>
    </source>
</evidence>
<organism evidence="2 3">
    <name type="scientific">Knipowitschia caucasica</name>
    <name type="common">Caucasian dwarf goby</name>
    <name type="synonym">Pomatoschistus caucasicus</name>
    <dbReference type="NCBI Taxonomy" id="637954"/>
    <lineage>
        <taxon>Eukaryota</taxon>
        <taxon>Metazoa</taxon>
        <taxon>Chordata</taxon>
        <taxon>Craniata</taxon>
        <taxon>Vertebrata</taxon>
        <taxon>Euteleostomi</taxon>
        <taxon>Actinopterygii</taxon>
        <taxon>Neopterygii</taxon>
        <taxon>Teleostei</taxon>
        <taxon>Neoteleostei</taxon>
        <taxon>Acanthomorphata</taxon>
        <taxon>Gobiaria</taxon>
        <taxon>Gobiiformes</taxon>
        <taxon>Gobioidei</taxon>
        <taxon>Gobiidae</taxon>
        <taxon>Gobiinae</taxon>
        <taxon>Knipowitschia</taxon>
    </lineage>
</organism>
<name>A0AAV2JIB8_KNICA</name>
<reference evidence="2 3" key="1">
    <citation type="submission" date="2024-04" db="EMBL/GenBank/DDBJ databases">
        <authorList>
            <person name="Waldvogel A.-M."/>
            <person name="Schoenle A."/>
        </authorList>
    </citation>
    <scope>NUCLEOTIDE SEQUENCE [LARGE SCALE GENOMIC DNA]</scope>
</reference>
<feature type="region of interest" description="Disordered" evidence="1">
    <location>
        <begin position="124"/>
        <end position="163"/>
    </location>
</feature>
<accession>A0AAV2JIB8</accession>
<dbReference type="AlphaFoldDB" id="A0AAV2JIB8"/>
<evidence type="ECO:0000313" key="2">
    <source>
        <dbReference type="EMBL" id="CAL1577438.1"/>
    </source>
</evidence>
<evidence type="ECO:0000256" key="1">
    <source>
        <dbReference type="SAM" id="MobiDB-lite"/>
    </source>
</evidence>
<dbReference type="EMBL" id="OZ035835">
    <property type="protein sequence ID" value="CAL1577438.1"/>
    <property type="molecule type" value="Genomic_DNA"/>
</dbReference>
<keyword evidence="3" id="KW-1185">Reference proteome</keyword>
<feature type="compositionally biased region" description="Gly residues" evidence="1">
    <location>
        <begin position="134"/>
        <end position="152"/>
    </location>
</feature>
<gene>
    <name evidence="2" type="ORF">KC01_LOCUS8789</name>
</gene>
<protein>
    <recommendedName>
        <fullName evidence="4">Transposase</fullName>
    </recommendedName>
</protein>